<name>A0AAE1XF12_9LAMI</name>
<dbReference type="GO" id="GO:0005634">
    <property type="term" value="C:nucleus"/>
    <property type="evidence" value="ECO:0007669"/>
    <property type="project" value="TreeGrafter"/>
</dbReference>
<evidence type="ECO:0000259" key="2">
    <source>
        <dbReference type="Pfam" id="PF20750"/>
    </source>
</evidence>
<reference evidence="3" key="1">
    <citation type="submission" date="2020-06" db="EMBL/GenBank/DDBJ databases">
        <authorList>
            <person name="Li T."/>
            <person name="Hu X."/>
            <person name="Zhang T."/>
            <person name="Song X."/>
            <person name="Zhang H."/>
            <person name="Dai N."/>
            <person name="Sheng W."/>
            <person name="Hou X."/>
            <person name="Wei L."/>
        </authorList>
    </citation>
    <scope>NUCLEOTIDE SEQUENCE</scope>
    <source>
        <strain evidence="3">K16</strain>
        <tissue evidence="3">Leaf</tissue>
    </source>
</reference>
<dbReference type="GO" id="GO:1990817">
    <property type="term" value="F:poly(A) RNA polymerase activity"/>
    <property type="evidence" value="ECO:0007669"/>
    <property type="project" value="TreeGrafter"/>
</dbReference>
<sequence>MGGSDGFNSLPTPSPPPAEQKQPPKQWGVTRPLSHAGPSEVDIQRTRDLEKFLVASGLYESAEEAARREEVLDRLKQIVKDWVKELTRLRGYTDQMVEDANAVIFTFGSYRLGYIILTFGDGVHVTSGDFGYLLRRSSDTKLVSHLSAIYGLLSLATDALQAGNGFLLEHGQSEFRYVYSIERPTVGTLLTGCRVVLSINYLSAWFHRMVYFSLILRCGSASLAYHVHSSVYCVYFALSCYLNVKVSRLRNLRCLKFWLRAWRVVQNVWVADEHGFSYGSSAETPSTDAIFHDIANNPGPPCFYCFFTLGSVFSISPSHNFRHSMIFAIGLTCFGNVMILLRSEVVLPGLGVLQARSDRDGNCSIRVGSLMAGSG</sequence>
<evidence type="ECO:0000313" key="3">
    <source>
        <dbReference type="EMBL" id="KAK4410529.1"/>
    </source>
</evidence>
<protein>
    <submittedName>
        <fullName evidence="3">Nuclear poly(A) polymerase 2</fullName>
    </submittedName>
</protein>
<evidence type="ECO:0000313" key="4">
    <source>
        <dbReference type="Proteomes" id="UP001289374"/>
    </source>
</evidence>
<proteinExistence type="predicted"/>
<feature type="compositionally biased region" description="Polar residues" evidence="1">
    <location>
        <begin position="1"/>
        <end position="10"/>
    </location>
</feature>
<dbReference type="EMBL" id="JACGWL010000001">
    <property type="protein sequence ID" value="KAK4410529.1"/>
    <property type="molecule type" value="Genomic_DNA"/>
</dbReference>
<dbReference type="AlphaFoldDB" id="A0AAE1XF12"/>
<dbReference type="PANTHER" id="PTHR10682">
    <property type="entry name" value="POLY A POLYMERASE"/>
    <property type="match status" value="1"/>
</dbReference>
<evidence type="ECO:0000256" key="1">
    <source>
        <dbReference type="SAM" id="MobiDB-lite"/>
    </source>
</evidence>
<accession>A0AAE1XF12</accession>
<comment type="caution">
    <text evidence="3">The sequence shown here is derived from an EMBL/GenBank/DDBJ whole genome shotgun (WGS) entry which is preliminary data.</text>
</comment>
<dbReference type="SUPFAM" id="SSF81301">
    <property type="entry name" value="Nucleotidyltransferase"/>
    <property type="match status" value="1"/>
</dbReference>
<dbReference type="Pfam" id="PF20750">
    <property type="entry name" value="PAP_NTPase"/>
    <property type="match status" value="1"/>
</dbReference>
<dbReference type="InterPro" id="IPR048840">
    <property type="entry name" value="PolA_pol_NTPase"/>
</dbReference>
<dbReference type="Gene3D" id="3.30.460.10">
    <property type="entry name" value="Beta Polymerase, domain 2"/>
    <property type="match status" value="1"/>
</dbReference>
<dbReference type="InterPro" id="IPR043519">
    <property type="entry name" value="NT_sf"/>
</dbReference>
<reference evidence="3" key="2">
    <citation type="journal article" date="2024" name="Plant">
        <title>Genomic evolution and insights into agronomic trait innovations of Sesamum species.</title>
        <authorList>
            <person name="Miao H."/>
            <person name="Wang L."/>
            <person name="Qu L."/>
            <person name="Liu H."/>
            <person name="Sun Y."/>
            <person name="Le M."/>
            <person name="Wang Q."/>
            <person name="Wei S."/>
            <person name="Zheng Y."/>
            <person name="Lin W."/>
            <person name="Duan Y."/>
            <person name="Cao H."/>
            <person name="Xiong S."/>
            <person name="Wang X."/>
            <person name="Wei L."/>
            <person name="Li C."/>
            <person name="Ma Q."/>
            <person name="Ju M."/>
            <person name="Zhao R."/>
            <person name="Li G."/>
            <person name="Mu C."/>
            <person name="Tian Q."/>
            <person name="Mei H."/>
            <person name="Zhang T."/>
            <person name="Gao T."/>
            <person name="Zhang H."/>
        </authorList>
    </citation>
    <scope>NUCLEOTIDE SEQUENCE</scope>
    <source>
        <strain evidence="3">K16</strain>
    </source>
</reference>
<gene>
    <name evidence="3" type="ORF">Sango_0125900</name>
</gene>
<feature type="region of interest" description="Disordered" evidence="1">
    <location>
        <begin position="1"/>
        <end position="40"/>
    </location>
</feature>
<organism evidence="3 4">
    <name type="scientific">Sesamum angolense</name>
    <dbReference type="NCBI Taxonomy" id="2727404"/>
    <lineage>
        <taxon>Eukaryota</taxon>
        <taxon>Viridiplantae</taxon>
        <taxon>Streptophyta</taxon>
        <taxon>Embryophyta</taxon>
        <taxon>Tracheophyta</taxon>
        <taxon>Spermatophyta</taxon>
        <taxon>Magnoliopsida</taxon>
        <taxon>eudicotyledons</taxon>
        <taxon>Gunneridae</taxon>
        <taxon>Pentapetalae</taxon>
        <taxon>asterids</taxon>
        <taxon>lamiids</taxon>
        <taxon>Lamiales</taxon>
        <taxon>Pedaliaceae</taxon>
        <taxon>Sesamum</taxon>
    </lineage>
</organism>
<dbReference type="Gene3D" id="1.10.1410.10">
    <property type="match status" value="1"/>
</dbReference>
<dbReference type="PANTHER" id="PTHR10682:SF22">
    <property type="entry name" value="POLYNUCLEOTIDE ADENYLYLTRANSFERASE"/>
    <property type="match status" value="1"/>
</dbReference>
<feature type="domain" description="Poly(A) polymerase nucleotidyltransferase" evidence="2">
    <location>
        <begin position="28"/>
        <end position="114"/>
    </location>
</feature>
<keyword evidence="4" id="KW-1185">Reference proteome</keyword>
<dbReference type="Proteomes" id="UP001289374">
    <property type="component" value="Unassembled WGS sequence"/>
</dbReference>